<keyword evidence="1" id="KW-0732">Signal</keyword>
<reference evidence="3 4" key="1">
    <citation type="submission" date="2020-07" db="EMBL/GenBank/DDBJ databases">
        <title>Novel species isolated from subtropical streams in China.</title>
        <authorList>
            <person name="Lu H."/>
        </authorList>
    </citation>
    <scope>NUCLEOTIDE SEQUENCE [LARGE SCALE GENOMIC DNA]</scope>
    <source>
        <strain evidence="3 4">LX20W</strain>
    </source>
</reference>
<organism evidence="3 4">
    <name type="scientific">Rugamonas brunnea</name>
    <dbReference type="NCBI Taxonomy" id="2758569"/>
    <lineage>
        <taxon>Bacteria</taxon>
        <taxon>Pseudomonadati</taxon>
        <taxon>Pseudomonadota</taxon>
        <taxon>Betaproteobacteria</taxon>
        <taxon>Burkholderiales</taxon>
        <taxon>Oxalobacteraceae</taxon>
        <taxon>Telluria group</taxon>
        <taxon>Rugamonas</taxon>
    </lineage>
</organism>
<dbReference type="NCBIfam" id="TIGR02595">
    <property type="entry name" value="PEP_CTERM"/>
    <property type="match status" value="1"/>
</dbReference>
<evidence type="ECO:0000313" key="4">
    <source>
        <dbReference type="Proteomes" id="UP000534388"/>
    </source>
</evidence>
<feature type="signal peptide" evidence="1">
    <location>
        <begin position="1"/>
        <end position="20"/>
    </location>
</feature>
<feature type="chain" id="PRO_5031143382" evidence="1">
    <location>
        <begin position="21"/>
        <end position="159"/>
    </location>
</feature>
<comment type="caution">
    <text evidence="3">The sequence shown here is derived from an EMBL/GenBank/DDBJ whole genome shotgun (WGS) entry which is preliminary data.</text>
</comment>
<dbReference type="RefSeq" id="WP_182161495.1">
    <property type="nucleotide sequence ID" value="NZ_JACEZT010000004.1"/>
</dbReference>
<dbReference type="EMBL" id="JACEZT010000004">
    <property type="protein sequence ID" value="MBA5637164.1"/>
    <property type="molecule type" value="Genomic_DNA"/>
</dbReference>
<dbReference type="Proteomes" id="UP000534388">
    <property type="component" value="Unassembled WGS sequence"/>
</dbReference>
<dbReference type="AlphaFoldDB" id="A0A7W2ER84"/>
<evidence type="ECO:0000256" key="1">
    <source>
        <dbReference type="SAM" id="SignalP"/>
    </source>
</evidence>
<dbReference type="Pfam" id="PF07589">
    <property type="entry name" value="PEP-CTERM"/>
    <property type="match status" value="1"/>
</dbReference>
<feature type="domain" description="Ice-binding protein C-terminal" evidence="2">
    <location>
        <begin position="130"/>
        <end position="154"/>
    </location>
</feature>
<evidence type="ECO:0000313" key="3">
    <source>
        <dbReference type="EMBL" id="MBA5637164.1"/>
    </source>
</evidence>
<accession>A0A7W2ER84</accession>
<dbReference type="InterPro" id="IPR013424">
    <property type="entry name" value="Ice-binding_C"/>
</dbReference>
<dbReference type="NCBIfam" id="NF038126">
    <property type="entry name" value="PEP_CTERM_FxDxF"/>
    <property type="match status" value="1"/>
</dbReference>
<sequence length="159" mass="15969">MKLKYIVAGLLAAASFSASAGDQTVSIIADGQTHVFNAVVGDGILSGGHDLITLGNLGAGTYNIGLTVSGQHLSFDAVHSNLNGTLGQTFAVGGLKFFGVEYSGVGPFVLDLAGTASAGANYSGTYTVSAVPEPETYGMLLGGLALMGVVARRKAKKSA</sequence>
<gene>
    <name evidence="3" type="ORF">H3H37_08855</name>
</gene>
<name>A0A7W2ER84_9BURK</name>
<proteinExistence type="predicted"/>
<evidence type="ECO:0000259" key="2">
    <source>
        <dbReference type="Pfam" id="PF07589"/>
    </source>
</evidence>
<protein>
    <submittedName>
        <fullName evidence="3">PEP-CTERM sorting domain-containing protein</fullName>
    </submittedName>
</protein>
<keyword evidence="4" id="KW-1185">Reference proteome</keyword>